<protein>
    <submittedName>
        <fullName evidence="1">Uncharacterized protein</fullName>
    </submittedName>
</protein>
<accession>D5L286</accession>
<reference evidence="1" key="1">
    <citation type="journal article" date="2010" name="Environ. Microbiol.">
        <title>The metavirome of a hypersaline environment.</title>
        <authorList>
            <person name="Santos F."/>
            <person name="Yarza P."/>
            <person name="Parro V."/>
            <person name="Briones C."/>
            <person name="Anton J."/>
        </authorList>
    </citation>
    <scope>NUCLEOTIDE SEQUENCE</scope>
</reference>
<evidence type="ECO:0000313" key="1">
    <source>
        <dbReference type="EMBL" id="ADE29145.1"/>
    </source>
</evidence>
<organism evidence="1">
    <name type="scientific">uncultured virus</name>
    <dbReference type="NCBI Taxonomy" id="340016"/>
    <lineage>
        <taxon>Viruses</taxon>
        <taxon>environmental samples</taxon>
    </lineage>
</organism>
<name>D5L286_9VIRU</name>
<sequence>MTCSVVARDKIYAAATELERLDHVVAADCIQPTDDRHAWALEVVCHTEAVPPEVMREIVLAELDYQPSLSGVQGSQAQIVATA</sequence>
<dbReference type="EMBL" id="GU735121">
    <property type="protein sequence ID" value="ADE29145.1"/>
    <property type="molecule type" value="Genomic_DNA"/>
</dbReference>
<proteinExistence type="predicted"/>